<keyword evidence="4 10" id="KW-0479">Metal-binding</keyword>
<dbReference type="PATRIC" id="fig|86105.3.peg.348"/>
<dbReference type="GO" id="GO:0005886">
    <property type="term" value="C:plasma membrane"/>
    <property type="evidence" value="ECO:0007669"/>
    <property type="project" value="UniProtKB-SubCell"/>
</dbReference>
<evidence type="ECO:0000256" key="6">
    <source>
        <dbReference type="ARBA" id="ARBA00022968"/>
    </source>
</evidence>
<evidence type="ECO:0000256" key="3">
    <source>
        <dbReference type="ARBA" id="ARBA00022692"/>
    </source>
</evidence>
<evidence type="ECO:0000256" key="2">
    <source>
        <dbReference type="ARBA" id="ARBA00022617"/>
    </source>
</evidence>
<dbReference type="EMBL" id="JSWE01000058">
    <property type="protein sequence ID" value="KIE05934.1"/>
    <property type="molecule type" value="Genomic_DNA"/>
</dbReference>
<keyword evidence="8 10" id="KW-0408">Iron</keyword>
<dbReference type="Gene3D" id="2.40.50.140">
    <property type="entry name" value="Nucleic acid-binding proteins"/>
    <property type="match status" value="1"/>
</dbReference>
<evidence type="ECO:0000313" key="14">
    <source>
        <dbReference type="Proteomes" id="UP000031258"/>
    </source>
</evidence>
<feature type="transmembrane region" description="Helical" evidence="12">
    <location>
        <begin position="20"/>
        <end position="39"/>
    </location>
</feature>
<organism evidence="13 14">
    <name type="scientific">Candidatus Jidaibacter acanthamoebae</name>
    <dbReference type="NCBI Taxonomy" id="86105"/>
    <lineage>
        <taxon>Bacteria</taxon>
        <taxon>Pseudomonadati</taxon>
        <taxon>Pseudomonadota</taxon>
        <taxon>Alphaproteobacteria</taxon>
        <taxon>Rickettsiales</taxon>
        <taxon>Candidatus Midichloriaceae</taxon>
        <taxon>Candidatus Jidaibacter</taxon>
    </lineage>
</organism>
<proteinExistence type="inferred from homology"/>
<name>A0A0C1QK55_9RICK</name>
<feature type="topological domain" description="Extracellular" evidence="10">
    <location>
        <begin position="39"/>
        <end position="157"/>
    </location>
</feature>
<dbReference type="PANTHER" id="PTHR34128:SF2">
    <property type="entry name" value="CYTOCHROME C-TYPE BIOGENESIS PROTEIN CCME HOMOLOG, MITOCHONDRIAL"/>
    <property type="match status" value="1"/>
</dbReference>
<dbReference type="GO" id="GO:0020037">
    <property type="term" value="F:heme binding"/>
    <property type="evidence" value="ECO:0007669"/>
    <property type="project" value="InterPro"/>
</dbReference>
<gene>
    <name evidence="13" type="primary">ccmE_2</name>
    <name evidence="10" type="synonym">ccmE</name>
    <name evidence="10" type="synonym">cycJ</name>
    <name evidence="13" type="ORF">NF27_CG01140</name>
</gene>
<evidence type="ECO:0000256" key="10">
    <source>
        <dbReference type="HAMAP-Rule" id="MF_01959"/>
    </source>
</evidence>
<comment type="similarity">
    <text evidence="10">Belongs to the CcmE/CycJ family.</text>
</comment>
<reference evidence="13 14" key="1">
    <citation type="submission" date="2014-11" db="EMBL/GenBank/DDBJ databases">
        <title>A Rickettsiales Symbiont of Amoebae With Ancient Features.</title>
        <authorList>
            <person name="Schulz F."/>
            <person name="Martijn J."/>
            <person name="Wascher F."/>
            <person name="Kostanjsek R."/>
            <person name="Ettema T.J."/>
            <person name="Horn M."/>
        </authorList>
    </citation>
    <scope>NUCLEOTIDE SEQUENCE [LARGE SCALE GENOMIC DNA]</scope>
    <source>
        <strain evidence="13 14">UWC36</strain>
    </source>
</reference>
<dbReference type="Pfam" id="PF03100">
    <property type="entry name" value="CcmE"/>
    <property type="match status" value="1"/>
</dbReference>
<dbReference type="InterPro" id="IPR036127">
    <property type="entry name" value="CcmE-like_sf"/>
</dbReference>
<protein>
    <recommendedName>
        <fullName evidence="10">Cytochrome c-type biogenesis protein CcmE</fullName>
    </recommendedName>
    <alternativeName>
        <fullName evidence="10">Cytochrome c maturation protein E</fullName>
    </alternativeName>
    <alternativeName>
        <fullName evidence="10">Heme chaperone CcmE</fullName>
    </alternativeName>
</protein>
<feature type="binding site" description="covalent" evidence="10">
    <location>
        <position position="134"/>
    </location>
    <ligand>
        <name>heme</name>
        <dbReference type="ChEBI" id="CHEBI:30413"/>
    </ligand>
</feature>
<dbReference type="GO" id="GO:0017003">
    <property type="term" value="P:protein-heme linkage"/>
    <property type="evidence" value="ECO:0007669"/>
    <property type="project" value="UniProtKB-UniRule"/>
</dbReference>
<dbReference type="HAMAP" id="MF_01959">
    <property type="entry name" value="CcmE"/>
    <property type="match status" value="1"/>
</dbReference>
<dbReference type="SUPFAM" id="SSF82093">
    <property type="entry name" value="Heme chaperone CcmE"/>
    <property type="match status" value="1"/>
</dbReference>
<feature type="binding site" description="axial binding residue" evidence="11">
    <location>
        <position position="134"/>
    </location>
    <ligand>
        <name>heme</name>
        <dbReference type="ChEBI" id="CHEBI:30413"/>
    </ligand>
    <ligandPart>
        <name>Fe</name>
        <dbReference type="ChEBI" id="CHEBI:18248"/>
    </ligandPart>
</feature>
<dbReference type="GO" id="GO:0017004">
    <property type="term" value="P:cytochrome complex assembly"/>
    <property type="evidence" value="ECO:0007669"/>
    <property type="project" value="UniProtKB-KW"/>
</dbReference>
<evidence type="ECO:0000256" key="11">
    <source>
        <dbReference type="PIRSR" id="PIRSR604329-50"/>
    </source>
</evidence>
<keyword evidence="14" id="KW-1185">Reference proteome</keyword>
<dbReference type="NCBIfam" id="NF009727">
    <property type="entry name" value="PRK13254.1-1"/>
    <property type="match status" value="1"/>
</dbReference>
<dbReference type="InterPro" id="IPR004329">
    <property type="entry name" value="CcmE"/>
</dbReference>
<keyword evidence="5 10" id="KW-0201">Cytochrome c-type biogenesis</keyword>
<keyword evidence="9 10" id="KW-0472">Membrane</keyword>
<feature type="topological domain" description="Cytoplasmic" evidence="10">
    <location>
        <begin position="1"/>
        <end position="17"/>
    </location>
</feature>
<dbReference type="STRING" id="86105.NF27_CG01140"/>
<dbReference type="PANTHER" id="PTHR34128">
    <property type="entry name" value="CYTOCHROME C-TYPE BIOGENESIS PROTEIN CCME HOMOLOG, MITOCHONDRIAL"/>
    <property type="match status" value="1"/>
</dbReference>
<dbReference type="AlphaFoldDB" id="A0A0C1QK55"/>
<dbReference type="Proteomes" id="UP000031258">
    <property type="component" value="Unassembled WGS sequence"/>
</dbReference>
<evidence type="ECO:0000256" key="8">
    <source>
        <dbReference type="ARBA" id="ARBA00023004"/>
    </source>
</evidence>
<keyword evidence="3 10" id="KW-0812">Transmembrane</keyword>
<evidence type="ECO:0000256" key="5">
    <source>
        <dbReference type="ARBA" id="ARBA00022748"/>
    </source>
</evidence>
<dbReference type="InterPro" id="IPR012340">
    <property type="entry name" value="NA-bd_OB-fold"/>
</dbReference>
<keyword evidence="6 10" id="KW-0735">Signal-anchor</keyword>
<dbReference type="NCBIfam" id="NF009731">
    <property type="entry name" value="PRK13254.1-5"/>
    <property type="match status" value="1"/>
</dbReference>
<keyword evidence="2 10" id="KW-0349">Heme</keyword>
<comment type="function">
    <text evidence="10">Heme chaperone required for the biogenesis of c-type cytochromes. Transiently binds heme delivered by CcmC and transfers the heme to apo-cytochromes in a process facilitated by CcmF and CcmH.</text>
</comment>
<evidence type="ECO:0000256" key="4">
    <source>
        <dbReference type="ARBA" id="ARBA00022723"/>
    </source>
</evidence>
<evidence type="ECO:0000256" key="12">
    <source>
        <dbReference type="SAM" id="Phobius"/>
    </source>
</evidence>
<evidence type="ECO:0000256" key="1">
    <source>
        <dbReference type="ARBA" id="ARBA00004370"/>
    </source>
</evidence>
<keyword evidence="7 10" id="KW-1133">Transmembrane helix</keyword>
<dbReference type="GO" id="GO:0046872">
    <property type="term" value="F:metal ion binding"/>
    <property type="evidence" value="ECO:0007669"/>
    <property type="project" value="UniProtKB-KW"/>
</dbReference>
<evidence type="ECO:0000256" key="7">
    <source>
        <dbReference type="ARBA" id="ARBA00022989"/>
    </source>
</evidence>
<comment type="subcellular location">
    <subcellularLocation>
        <location evidence="10">Cell membrane</location>
        <topology evidence="10">Single-pass type II membrane protein</topology>
    </subcellularLocation>
    <subcellularLocation>
        <location evidence="1">Membrane</location>
    </subcellularLocation>
</comment>
<sequence>MYITMPLIKRNKAWKRRAYIIAIFVLFFAVAIAITLKVFNDNIVFFLNPTELKEREAEFRGKEFRVGGLVVAGSIKYLKDKEILQFRITDLNEELTVQYRGIIPNLFTENQGTVALGKLVDNKVFIARELLAKHDENYMPKEIADSLKKSEHWKSKK</sequence>
<evidence type="ECO:0000256" key="9">
    <source>
        <dbReference type="ARBA" id="ARBA00023136"/>
    </source>
</evidence>
<comment type="caution">
    <text evidence="13">The sequence shown here is derived from an EMBL/GenBank/DDBJ whole genome shotgun (WGS) entry which is preliminary data.</text>
</comment>
<keyword evidence="10" id="KW-1003">Cell membrane</keyword>
<accession>A0A0C1QK55</accession>
<feature type="binding site" description="axial binding residue" evidence="10 11">
    <location>
        <position position="138"/>
    </location>
    <ligand>
        <name>heme</name>
        <dbReference type="ChEBI" id="CHEBI:30413"/>
    </ligand>
    <ligandPart>
        <name>Fe</name>
        <dbReference type="ChEBI" id="CHEBI:18248"/>
    </ligandPart>
</feature>
<evidence type="ECO:0000313" key="13">
    <source>
        <dbReference type="EMBL" id="KIE05934.1"/>
    </source>
</evidence>